<reference evidence="9" key="1">
    <citation type="submission" date="2025-08" db="UniProtKB">
        <authorList>
            <consortium name="RefSeq"/>
        </authorList>
    </citation>
    <scope>IDENTIFICATION</scope>
    <source>
        <tissue evidence="9">Muscle</tissue>
    </source>
</reference>
<organism evidence="8 9">
    <name type="scientific">Hipposideros armiger</name>
    <name type="common">Great Himalayan leaf-nosed bat</name>
    <dbReference type="NCBI Taxonomy" id="186990"/>
    <lineage>
        <taxon>Eukaryota</taxon>
        <taxon>Metazoa</taxon>
        <taxon>Chordata</taxon>
        <taxon>Craniata</taxon>
        <taxon>Vertebrata</taxon>
        <taxon>Euteleostomi</taxon>
        <taxon>Mammalia</taxon>
        <taxon>Eutheria</taxon>
        <taxon>Laurasiatheria</taxon>
        <taxon>Chiroptera</taxon>
        <taxon>Yinpterochiroptera</taxon>
        <taxon>Rhinolophoidea</taxon>
        <taxon>Hipposideridae</taxon>
        <taxon>Hipposideros</taxon>
    </lineage>
</organism>
<keyword evidence="3" id="KW-0597">Phosphoprotein</keyword>
<dbReference type="FunFam" id="1.20.58.1540:FF:000001">
    <property type="entry name" value="SRC kinase signaling inhibitor 1"/>
    <property type="match status" value="1"/>
</dbReference>
<keyword evidence="2" id="KW-0963">Cytoplasm</keyword>
<evidence type="ECO:0000256" key="6">
    <source>
        <dbReference type="SAM" id="Coils"/>
    </source>
</evidence>
<feature type="compositionally biased region" description="Basic and acidic residues" evidence="7">
    <location>
        <begin position="847"/>
        <end position="859"/>
    </location>
</feature>
<dbReference type="OrthoDB" id="6022652at2759"/>
<dbReference type="GO" id="GO:0005737">
    <property type="term" value="C:cytoplasm"/>
    <property type="evidence" value="ECO:0007669"/>
    <property type="project" value="TreeGrafter"/>
</dbReference>
<proteinExistence type="predicted"/>
<feature type="compositionally biased region" description="Pro residues" evidence="7">
    <location>
        <begin position="26"/>
        <end position="46"/>
    </location>
</feature>
<dbReference type="CTD" id="56243"/>
<feature type="compositionally biased region" description="Low complexity" evidence="7">
    <location>
        <begin position="607"/>
        <end position="624"/>
    </location>
</feature>
<feature type="region of interest" description="Disordered" evidence="7">
    <location>
        <begin position="531"/>
        <end position="552"/>
    </location>
</feature>
<dbReference type="PANTHER" id="PTHR22741:SF11">
    <property type="entry name" value="SICKLE TAIL PROTEIN HOMOLOG"/>
    <property type="match status" value="1"/>
</dbReference>
<dbReference type="RefSeq" id="XP_019523880.1">
    <property type="nucleotide sequence ID" value="XM_019668335.1"/>
</dbReference>
<dbReference type="GeneID" id="109396476"/>
<evidence type="ECO:0000256" key="5">
    <source>
        <dbReference type="ARBA" id="ARBA00023212"/>
    </source>
</evidence>
<feature type="region of interest" description="Disordered" evidence="7">
    <location>
        <begin position="583"/>
        <end position="627"/>
    </location>
</feature>
<dbReference type="PANTHER" id="PTHR22741">
    <property type="entry name" value="P140CAP/SNIP-RELATED"/>
    <property type="match status" value="1"/>
</dbReference>
<feature type="compositionally biased region" description="Polar residues" evidence="7">
    <location>
        <begin position="821"/>
        <end position="841"/>
    </location>
</feature>
<feature type="region of interest" description="Disordered" evidence="7">
    <location>
        <begin position="1"/>
        <end position="54"/>
    </location>
</feature>
<dbReference type="InterPro" id="IPR051825">
    <property type="entry name" value="SRCIN1"/>
</dbReference>
<protein>
    <submittedName>
        <fullName evidence="9">Sickle tail protein homolog isoform X17</fullName>
    </submittedName>
</protein>
<feature type="region of interest" description="Disordered" evidence="7">
    <location>
        <begin position="174"/>
        <end position="195"/>
    </location>
</feature>
<dbReference type="GO" id="GO:0005856">
    <property type="term" value="C:cytoskeleton"/>
    <property type="evidence" value="ECO:0007669"/>
    <property type="project" value="UniProtKB-SubCell"/>
</dbReference>
<feature type="compositionally biased region" description="Pro residues" evidence="7">
    <location>
        <begin position="728"/>
        <end position="737"/>
    </location>
</feature>
<comment type="subcellular location">
    <subcellularLocation>
        <location evidence="1">Cytoplasm</location>
        <location evidence="1">Cytoskeleton</location>
    </subcellularLocation>
</comment>
<keyword evidence="4 6" id="KW-0175">Coiled coil</keyword>
<evidence type="ECO:0000313" key="8">
    <source>
        <dbReference type="Proteomes" id="UP000694851"/>
    </source>
</evidence>
<dbReference type="Gene3D" id="1.20.58.1540">
    <property type="entry name" value="Actin interacting protein 3, C-terminal domain"/>
    <property type="match status" value="1"/>
</dbReference>
<dbReference type="AlphaFoldDB" id="A0A8B7TGI0"/>
<evidence type="ECO:0000256" key="4">
    <source>
        <dbReference type="ARBA" id="ARBA00023054"/>
    </source>
</evidence>
<keyword evidence="8" id="KW-1185">Reference proteome</keyword>
<evidence type="ECO:0000256" key="2">
    <source>
        <dbReference type="ARBA" id="ARBA00022490"/>
    </source>
</evidence>
<evidence type="ECO:0000313" key="9">
    <source>
        <dbReference type="RefSeq" id="XP_019523880.1"/>
    </source>
</evidence>
<keyword evidence="5" id="KW-0206">Cytoskeleton</keyword>
<gene>
    <name evidence="9" type="primary">KIAA1217</name>
</gene>
<dbReference type="Proteomes" id="UP000694851">
    <property type="component" value="Unplaced"/>
</dbReference>
<feature type="coiled-coil region" evidence="6">
    <location>
        <begin position="328"/>
        <end position="368"/>
    </location>
</feature>
<evidence type="ECO:0000256" key="1">
    <source>
        <dbReference type="ARBA" id="ARBA00004245"/>
    </source>
</evidence>
<sequence length="866" mass="94919">MQREIIYARGDGPGASRPGATAHPPHVIPNSPPSTPVPHSMPPSPSRIPYGGTRPMIVPGNATIPRDRLSSLPVSRSISPSPSAILERRDVKPDEDMSGKNIAMYRNEGFYADPYLYHEGRMSIASSHGGHPLDVPDHIIAYHRTAIRSASAYCNPSLQAEMHMEQSLYRQKSRKYPDSHLPTLGSKTPPASPHRVSDMRMVDMHAHHNAHGPPHTLQPDRVSPSRQAFKKEPGTLVYIEKPRTTPGLSGIVDLGPPLVEKQMFAYSTATIPKDRETSEKVMKTTASKNHTDSAGTPHVSGGKTLSTLESSGMSQPLTAGPSAIHMSLLDMRRSVAELRLQLQQMRQLQLQNQELLRAMMKKAELEINGKVIDTMKRLEDPVLRQRTLVEQERQKYLREEEKIVKKLCELEDFVEDLKKDSASAGRVVTLKDVEDGAFLLRQVGEAVASLKGEFPTLQNKMRAILRIEVEAVRFLKEEPHRLDSLLQRVRGMTDILTMLRRHVTDGLLKGTDAAQAAQYVAMEKATAAEVLKSQEEASHTSGQPLHSTGVPRDVKSEVVPLTVHHAQSSPVVIQPSQISSTLLNPAQHLPGGTGPHPASPPAVAQEATSALQSAQAPQSPQTPLNGSTTQSFFIEEIHSVSAKNRAMSIEKAERKWEEKRQNLDHYNGKEFEKLLEEAQANIMKSIPNLEMPPASGPQPKGDTPVDKLELSEDSPNSEQDLDKLGGKSPPPPPPPPRRSYLPGSGLTTTRSGDVVYISRKESTTTKASSEDAGLSPQARATKCPTEEPASAWTPSPPPVATCSSKDEEEEEEGDKIMAELQGSSGTPQTSRMPVPMSSKNRPGSLDKPSKQTKLQDPRQYRQVVLP</sequence>
<accession>A0A8B7TGI0</accession>
<name>A0A8B7TGI0_HIPAR</name>
<feature type="region of interest" description="Disordered" evidence="7">
    <location>
        <begin position="687"/>
        <end position="866"/>
    </location>
</feature>
<evidence type="ECO:0000256" key="7">
    <source>
        <dbReference type="SAM" id="MobiDB-lite"/>
    </source>
</evidence>
<evidence type="ECO:0000256" key="3">
    <source>
        <dbReference type="ARBA" id="ARBA00022553"/>
    </source>
</evidence>